<evidence type="ECO:0000256" key="3">
    <source>
        <dbReference type="SAM" id="MobiDB-lite"/>
    </source>
</evidence>
<evidence type="ECO:0000256" key="1">
    <source>
        <dbReference type="ARBA" id="ARBA00022676"/>
    </source>
</evidence>
<proteinExistence type="predicted"/>
<dbReference type="Proteomes" id="UP000502706">
    <property type="component" value="Chromosome"/>
</dbReference>
<dbReference type="KEGG" id="rmar:GBA65_03320"/>
<dbReference type="AlphaFoldDB" id="A0A6G8PUB8"/>
<protein>
    <submittedName>
        <fullName evidence="6">Glycosyltransferase</fullName>
    </submittedName>
</protein>
<reference evidence="6 7" key="1">
    <citation type="submission" date="2019-10" db="EMBL/GenBank/DDBJ databases">
        <title>Rubrobacter sp nov SCSIO 52915 isolated from a deep-sea sediment in the South China Sea.</title>
        <authorList>
            <person name="Chen R.W."/>
        </authorList>
    </citation>
    <scope>NUCLEOTIDE SEQUENCE [LARGE SCALE GENOMIC DNA]</scope>
    <source>
        <strain evidence="6 7">SCSIO 52915</strain>
    </source>
</reference>
<sequence length="437" mass="47998">MPVPRAEPWPRRGGRGDDARGGFPTRWRGQRDPARARRFAGRGGDGGVRILFVLPAYYPAFDFGGPIPVAQDLAKRFTARGHEVTILTTNLLTGRSKLGKKTEEREVEGIRVVYLNSVARYHWVGITPGVYGFLRRELPGFDVVHLYGFREFINLAVARRARATGKPYVLQALGTTTRQKRSLVKKLVYDTLFGSSVLKNAASLIAKSEVERRQYEGAGISPEKISLIPNGMEIPEEARRVIPGSFRKAYGIGADETLLLFLGRIDPIKGLDLLIKAFARTKGARSIKLAVVGPDEGRKGEFEKLARERGVGDSVVFTGGLYGAGKWEAYTDADAYVLPSVFENFPRTVLEAMGCHTPVIITDRCGIAPQIKDRAGLVVPYDEDALTEAIGSLVEDPALREKLAEGGRRVLEEEFSWEPVVAELEALYARAAGGDAK</sequence>
<feature type="region of interest" description="Disordered" evidence="3">
    <location>
        <begin position="1"/>
        <end position="35"/>
    </location>
</feature>
<dbReference type="PANTHER" id="PTHR12526">
    <property type="entry name" value="GLYCOSYLTRANSFERASE"/>
    <property type="match status" value="1"/>
</dbReference>
<dbReference type="Pfam" id="PF13579">
    <property type="entry name" value="Glyco_trans_4_4"/>
    <property type="match status" value="1"/>
</dbReference>
<evidence type="ECO:0000313" key="7">
    <source>
        <dbReference type="Proteomes" id="UP000502706"/>
    </source>
</evidence>
<evidence type="ECO:0000256" key="2">
    <source>
        <dbReference type="ARBA" id="ARBA00022679"/>
    </source>
</evidence>
<evidence type="ECO:0000259" key="5">
    <source>
        <dbReference type="Pfam" id="PF13579"/>
    </source>
</evidence>
<dbReference type="SUPFAM" id="SSF53756">
    <property type="entry name" value="UDP-Glycosyltransferase/glycogen phosphorylase"/>
    <property type="match status" value="1"/>
</dbReference>
<keyword evidence="1" id="KW-0328">Glycosyltransferase</keyword>
<dbReference type="EMBL" id="CP045121">
    <property type="protein sequence ID" value="QIN77702.1"/>
    <property type="molecule type" value="Genomic_DNA"/>
</dbReference>
<evidence type="ECO:0000313" key="6">
    <source>
        <dbReference type="EMBL" id="QIN77702.1"/>
    </source>
</evidence>
<accession>A0A6G8PUB8</accession>
<gene>
    <name evidence="6" type="ORF">GBA65_03320</name>
</gene>
<organism evidence="6 7">
    <name type="scientific">Rubrobacter marinus</name>
    <dbReference type="NCBI Taxonomy" id="2653852"/>
    <lineage>
        <taxon>Bacteria</taxon>
        <taxon>Bacillati</taxon>
        <taxon>Actinomycetota</taxon>
        <taxon>Rubrobacteria</taxon>
        <taxon>Rubrobacterales</taxon>
        <taxon>Rubrobacteraceae</taxon>
        <taxon>Rubrobacter</taxon>
    </lineage>
</organism>
<dbReference type="GO" id="GO:0016757">
    <property type="term" value="F:glycosyltransferase activity"/>
    <property type="evidence" value="ECO:0007669"/>
    <property type="project" value="UniProtKB-KW"/>
</dbReference>
<feature type="compositionally biased region" description="Basic and acidic residues" evidence="3">
    <location>
        <begin position="8"/>
        <end position="20"/>
    </location>
</feature>
<dbReference type="Gene3D" id="3.40.50.2000">
    <property type="entry name" value="Glycogen Phosphorylase B"/>
    <property type="match status" value="2"/>
</dbReference>
<feature type="domain" description="Glycosyl transferase family 1" evidence="4">
    <location>
        <begin position="246"/>
        <end position="409"/>
    </location>
</feature>
<feature type="domain" description="Glycosyltransferase subfamily 4-like N-terminal" evidence="5">
    <location>
        <begin position="64"/>
        <end position="231"/>
    </location>
</feature>
<dbReference type="InterPro" id="IPR028098">
    <property type="entry name" value="Glyco_trans_4-like_N"/>
</dbReference>
<dbReference type="PANTHER" id="PTHR12526:SF510">
    <property type="entry name" value="D-INOSITOL 3-PHOSPHATE GLYCOSYLTRANSFERASE"/>
    <property type="match status" value="1"/>
</dbReference>
<name>A0A6G8PUB8_9ACTN</name>
<evidence type="ECO:0000259" key="4">
    <source>
        <dbReference type="Pfam" id="PF00534"/>
    </source>
</evidence>
<dbReference type="Pfam" id="PF00534">
    <property type="entry name" value="Glycos_transf_1"/>
    <property type="match status" value="1"/>
</dbReference>
<keyword evidence="2 6" id="KW-0808">Transferase</keyword>
<keyword evidence="7" id="KW-1185">Reference proteome</keyword>
<dbReference type="InterPro" id="IPR001296">
    <property type="entry name" value="Glyco_trans_1"/>
</dbReference>